<feature type="compositionally biased region" description="Basic and acidic residues" evidence="1">
    <location>
        <begin position="199"/>
        <end position="214"/>
    </location>
</feature>
<keyword evidence="2" id="KW-0472">Membrane</keyword>
<dbReference type="AlphaFoldDB" id="A0A646HN36"/>
<proteinExistence type="predicted"/>
<feature type="region of interest" description="Disordered" evidence="1">
    <location>
        <begin position="196"/>
        <end position="225"/>
    </location>
</feature>
<dbReference type="RefSeq" id="WP_153113659.1">
    <property type="nucleotide sequence ID" value="NZ_VZAS01000137.1"/>
</dbReference>
<feature type="transmembrane region" description="Helical" evidence="2">
    <location>
        <begin position="150"/>
        <end position="169"/>
    </location>
</feature>
<gene>
    <name evidence="3" type="ORF">F7D59_08140</name>
</gene>
<evidence type="ECO:0000313" key="3">
    <source>
        <dbReference type="EMBL" id="MQN89817.1"/>
    </source>
</evidence>
<organism evidence="3 4">
    <name type="scientific">Segatella copri</name>
    <dbReference type="NCBI Taxonomy" id="165179"/>
    <lineage>
        <taxon>Bacteria</taxon>
        <taxon>Pseudomonadati</taxon>
        <taxon>Bacteroidota</taxon>
        <taxon>Bacteroidia</taxon>
        <taxon>Bacteroidales</taxon>
        <taxon>Prevotellaceae</taxon>
        <taxon>Segatella</taxon>
    </lineage>
</organism>
<keyword evidence="2" id="KW-0812">Transmembrane</keyword>
<protein>
    <submittedName>
        <fullName evidence="3">Uncharacterized protein</fullName>
    </submittedName>
</protein>
<comment type="caution">
    <text evidence="3">The sequence shown here is derived from an EMBL/GenBank/DDBJ whole genome shotgun (WGS) entry which is preliminary data.</text>
</comment>
<dbReference type="Proteomes" id="UP000420635">
    <property type="component" value="Unassembled WGS sequence"/>
</dbReference>
<keyword evidence="2" id="KW-1133">Transmembrane helix</keyword>
<reference evidence="4" key="1">
    <citation type="submission" date="2019-09" db="EMBL/GenBank/DDBJ databases">
        <title>Distinct polysaccharide growth profiles of human intestinal Prevotella copri isolates.</title>
        <authorList>
            <person name="Fehlner-Peach H."/>
            <person name="Magnabosco C."/>
            <person name="Raghavan V."/>
            <person name="Scher J.U."/>
            <person name="Tett A."/>
            <person name="Cox L.M."/>
            <person name="Gottsegen C."/>
            <person name="Watters A."/>
            <person name="Wiltshire- Gordon J.D."/>
            <person name="Segata N."/>
            <person name="Bonneau R."/>
            <person name="Littman D.R."/>
        </authorList>
    </citation>
    <scope>NUCLEOTIDE SEQUENCE [LARGE SCALE GENOMIC DNA]</scope>
    <source>
        <strain evidence="4">iP54</strain>
    </source>
</reference>
<name>A0A646HN36_9BACT</name>
<evidence type="ECO:0000256" key="1">
    <source>
        <dbReference type="SAM" id="MobiDB-lite"/>
    </source>
</evidence>
<evidence type="ECO:0000313" key="4">
    <source>
        <dbReference type="Proteomes" id="UP000420635"/>
    </source>
</evidence>
<accession>A0A646HN36</accession>
<dbReference type="EMBL" id="VZBQ01000092">
    <property type="protein sequence ID" value="MQN89817.1"/>
    <property type="molecule type" value="Genomic_DNA"/>
</dbReference>
<evidence type="ECO:0000256" key="2">
    <source>
        <dbReference type="SAM" id="Phobius"/>
    </source>
</evidence>
<sequence length="225" mass="23400">MGWGSFLKSTLRLGGRMTSATAHTVGSAVLHPQQTLKGVGSATKSAVVGGSLGYIGWEKLTTDKSVVGIVSDAVIGEDTTKKIGDTVSGIGDGVKDLKDSVTGLSDNVNGAISNVDSKWSGMSDFLRAMFSGHGGDMFGNFFSNIGKGNVSGLSLIGLVVSALLVFGRFGWLGKIAGAVLGMMMIGNNANLSSLLGGNSDRKASNHKEEEKQQEVEQTNTVSRRR</sequence>